<evidence type="ECO:0000256" key="1">
    <source>
        <dbReference type="SAM" id="MobiDB-lite"/>
    </source>
</evidence>
<dbReference type="PROSITE" id="PS52045">
    <property type="entry name" value="NEPROSIN_PEP_CD"/>
    <property type="match status" value="1"/>
</dbReference>
<name>A0AAP0RW00_LIQFO</name>
<feature type="region of interest" description="Disordered" evidence="1">
    <location>
        <begin position="1"/>
        <end position="52"/>
    </location>
</feature>
<evidence type="ECO:0000313" key="3">
    <source>
        <dbReference type="EMBL" id="KAK9286110.1"/>
    </source>
</evidence>
<dbReference type="Pfam" id="PF03080">
    <property type="entry name" value="Neprosin"/>
    <property type="match status" value="1"/>
</dbReference>
<feature type="domain" description="Neprosin PEP catalytic" evidence="2">
    <location>
        <begin position="1"/>
        <end position="198"/>
    </location>
</feature>
<sequence>MKKVMPPTCTKRNRDGDPIPPPPLIPPPLTALNEGSSRKKSSPLTRQRAKGKACRPLVVLRSKDPPLLHHHSHHHLHRLLHRHIAFHLEQSSRNWWLYVNEGQDVVGYWPGVIFTGLSHAADTLRWGGQVFTPLSDDVSPPMGSGVFENGHYDRTCCMRKVVVNGAFDTESEVPDESSTQVAESRCYFEADQSYKDDY</sequence>
<dbReference type="InterPro" id="IPR053168">
    <property type="entry name" value="Glutamic_endopeptidase"/>
</dbReference>
<organism evidence="3 4">
    <name type="scientific">Liquidambar formosana</name>
    <name type="common">Formosan gum</name>
    <dbReference type="NCBI Taxonomy" id="63359"/>
    <lineage>
        <taxon>Eukaryota</taxon>
        <taxon>Viridiplantae</taxon>
        <taxon>Streptophyta</taxon>
        <taxon>Embryophyta</taxon>
        <taxon>Tracheophyta</taxon>
        <taxon>Spermatophyta</taxon>
        <taxon>Magnoliopsida</taxon>
        <taxon>eudicotyledons</taxon>
        <taxon>Gunneridae</taxon>
        <taxon>Pentapetalae</taxon>
        <taxon>Saxifragales</taxon>
        <taxon>Altingiaceae</taxon>
        <taxon>Liquidambar</taxon>
    </lineage>
</organism>
<reference evidence="3 4" key="1">
    <citation type="journal article" date="2024" name="Plant J.">
        <title>Genome sequences and population genomics reveal climatic adaptation and genomic divergence between two closely related sweetgum species.</title>
        <authorList>
            <person name="Xu W.Q."/>
            <person name="Ren C.Q."/>
            <person name="Zhang X.Y."/>
            <person name="Comes H.P."/>
            <person name="Liu X.H."/>
            <person name="Li Y.G."/>
            <person name="Kettle C.J."/>
            <person name="Jalonen R."/>
            <person name="Gaisberger H."/>
            <person name="Ma Y.Z."/>
            <person name="Qiu Y.X."/>
        </authorList>
    </citation>
    <scope>NUCLEOTIDE SEQUENCE [LARGE SCALE GENOMIC DNA]</scope>
    <source>
        <strain evidence="3">Hangzhou</strain>
    </source>
</reference>
<dbReference type="AlphaFoldDB" id="A0AAP0RW00"/>
<dbReference type="PANTHER" id="PTHR31589:SF110">
    <property type="entry name" value="PROTEIN, PUTATIVE (DUF239)-RELATED"/>
    <property type="match status" value="1"/>
</dbReference>
<comment type="caution">
    <text evidence="3">The sequence shown here is derived from an EMBL/GenBank/DDBJ whole genome shotgun (WGS) entry which is preliminary data.</text>
</comment>
<gene>
    <name evidence="3" type="ORF">L1049_014491</name>
</gene>
<keyword evidence="4" id="KW-1185">Reference proteome</keyword>
<feature type="compositionally biased region" description="Pro residues" evidence="1">
    <location>
        <begin position="18"/>
        <end position="29"/>
    </location>
</feature>
<accession>A0AAP0RW00</accession>
<proteinExistence type="predicted"/>
<dbReference type="Proteomes" id="UP001415857">
    <property type="component" value="Unassembled WGS sequence"/>
</dbReference>
<evidence type="ECO:0000259" key="2">
    <source>
        <dbReference type="PROSITE" id="PS52045"/>
    </source>
</evidence>
<protein>
    <recommendedName>
        <fullName evidence="2">Neprosin PEP catalytic domain-containing protein</fullName>
    </recommendedName>
</protein>
<dbReference type="EMBL" id="JBBPBK010000004">
    <property type="protein sequence ID" value="KAK9286110.1"/>
    <property type="molecule type" value="Genomic_DNA"/>
</dbReference>
<dbReference type="InterPro" id="IPR004314">
    <property type="entry name" value="Neprosin"/>
</dbReference>
<dbReference type="PANTHER" id="PTHR31589">
    <property type="entry name" value="PROTEIN, PUTATIVE (DUF239)-RELATED-RELATED"/>
    <property type="match status" value="1"/>
</dbReference>
<evidence type="ECO:0000313" key="4">
    <source>
        <dbReference type="Proteomes" id="UP001415857"/>
    </source>
</evidence>